<gene>
    <name evidence="2" type="ORF">SAMN05216231_0249</name>
</gene>
<dbReference type="Proteomes" id="UP000199444">
    <property type="component" value="Unassembled WGS sequence"/>
</dbReference>
<name>A0A1H0XWP4_9BACI</name>
<dbReference type="AlphaFoldDB" id="A0A1H0XWP4"/>
<proteinExistence type="predicted"/>
<feature type="transmembrane region" description="Helical" evidence="1">
    <location>
        <begin position="124"/>
        <end position="140"/>
    </location>
</feature>
<keyword evidence="1" id="KW-1133">Transmembrane helix</keyword>
<keyword evidence="1" id="KW-0812">Transmembrane</keyword>
<organism evidence="2 3">
    <name type="scientific">Virgibacillus salinus</name>
    <dbReference type="NCBI Taxonomy" id="553311"/>
    <lineage>
        <taxon>Bacteria</taxon>
        <taxon>Bacillati</taxon>
        <taxon>Bacillota</taxon>
        <taxon>Bacilli</taxon>
        <taxon>Bacillales</taxon>
        <taxon>Bacillaceae</taxon>
        <taxon>Virgibacillus</taxon>
    </lineage>
</organism>
<accession>A0A1H0XWP4</accession>
<feature type="transmembrane region" description="Helical" evidence="1">
    <location>
        <begin position="93"/>
        <end position="112"/>
    </location>
</feature>
<keyword evidence="3" id="KW-1185">Reference proteome</keyword>
<feature type="transmembrane region" description="Helical" evidence="1">
    <location>
        <begin position="59"/>
        <end position="81"/>
    </location>
</feature>
<dbReference type="NCBIfam" id="NF041644">
    <property type="entry name" value="CBO0543_fam"/>
    <property type="match status" value="1"/>
</dbReference>
<dbReference type="RefSeq" id="WP_092491145.1">
    <property type="nucleotide sequence ID" value="NZ_FNKD01000001.1"/>
</dbReference>
<reference evidence="2 3" key="1">
    <citation type="submission" date="2016-10" db="EMBL/GenBank/DDBJ databases">
        <authorList>
            <person name="de Groot N.N."/>
        </authorList>
    </citation>
    <scope>NUCLEOTIDE SEQUENCE [LARGE SCALE GENOMIC DNA]</scope>
    <source>
        <strain evidence="2 3">CGMCC 1.10449</strain>
    </source>
</reference>
<evidence type="ECO:0000313" key="2">
    <source>
        <dbReference type="EMBL" id="SDQ07086.1"/>
    </source>
</evidence>
<feature type="transmembrane region" description="Helical" evidence="1">
    <location>
        <begin position="147"/>
        <end position="167"/>
    </location>
</feature>
<keyword evidence="1" id="KW-0472">Membrane</keyword>
<evidence type="ECO:0000256" key="1">
    <source>
        <dbReference type="SAM" id="Phobius"/>
    </source>
</evidence>
<evidence type="ECO:0000313" key="3">
    <source>
        <dbReference type="Proteomes" id="UP000199444"/>
    </source>
</evidence>
<dbReference type="EMBL" id="FNKD01000001">
    <property type="protein sequence ID" value="SDQ07086.1"/>
    <property type="molecule type" value="Genomic_DNA"/>
</dbReference>
<protein>
    <submittedName>
        <fullName evidence="2">Uncharacterized protein</fullName>
    </submittedName>
</protein>
<dbReference type="InterPro" id="IPR048147">
    <property type="entry name" value="CBO0543-like"/>
</dbReference>
<sequence>MYLLLVLVIWTLFAYKFIDWSRVKDQYPTILFFIAINMTYNTIYQDQLLWAFQGITAEWLNHTTINLFFTFYICPVTLIIFFQRMPTARNAKIIYIAVWVIFYTIIEALFAHKAMYVYGDGWNSWQNIWLNTIFFMFLLIHYRKPALALILALPAAALFYIMFPVPLY</sequence>
<dbReference type="STRING" id="553311.SAMN05216231_0249"/>